<dbReference type="InterPro" id="IPR004860">
    <property type="entry name" value="LAGLIDADG_dom"/>
</dbReference>
<comment type="caution">
    <text evidence="2">The sequence shown here is derived from an EMBL/GenBank/DDBJ whole genome shotgun (WGS) entry which is preliminary data.</text>
</comment>
<dbReference type="PANTHER" id="PTHR36181">
    <property type="entry name" value="INTRON-ENCODED ENDONUCLEASE AI3-RELATED"/>
    <property type="match status" value="1"/>
</dbReference>
<accession>A0A2H9TR08</accession>
<evidence type="ECO:0000259" key="1">
    <source>
        <dbReference type="Pfam" id="PF00961"/>
    </source>
</evidence>
<sequence>MIITLWGVKTLLNTRKSYLNFLVHFDLDQFGKIQKLGKFVGNVSKNFIIPLNLKFKRTYSTSETIRKENLKFISEHVPKKKSIFDLTDEEFGYYLAGFIDSHEKDISIHNQIWITFNLKNQSFAYSLKKRIGFGNIKIIKNSYYLIITNIEGIIKIINLINGKLKLENKVTQLKNLIQINNLTIQINNSDSSLLIINTYWFAGFTDGIGSFQILIKKRESKKEFSLNYQILFKKDFLLKEIKNIFNGGYIGFNKNLNLYYFESSRFNIAYKIIQYFNKFPLQSTKYLNFLFWRKTYIFIQNKKHLTLEGITKIKKMKTTLESN</sequence>
<keyword evidence="2" id="KW-0378">Hydrolase</keyword>
<dbReference type="GO" id="GO:0005739">
    <property type="term" value="C:mitochondrion"/>
    <property type="evidence" value="ECO:0007669"/>
    <property type="project" value="UniProtKB-ARBA"/>
</dbReference>
<feature type="domain" description="Homing endonuclease LAGLIDADG" evidence="1">
    <location>
        <begin position="202"/>
        <end position="296"/>
    </location>
</feature>
<name>A0A2H9TR08_9FUNG</name>
<keyword evidence="2" id="KW-0496">Mitochondrion</keyword>
<dbReference type="PANTHER" id="PTHR36181:SF3">
    <property type="entry name" value="INTRON-ENCODED DNA ENDONUCLEASE AI5 BETA"/>
    <property type="match status" value="1"/>
</dbReference>
<dbReference type="Gene3D" id="3.10.28.10">
    <property type="entry name" value="Homing endonucleases"/>
    <property type="match status" value="1"/>
</dbReference>
<dbReference type="Pfam" id="PF00961">
    <property type="entry name" value="LAGLIDADG_1"/>
    <property type="match status" value="1"/>
</dbReference>
<dbReference type="Proteomes" id="UP000240830">
    <property type="component" value="Mitochondrion MT"/>
</dbReference>
<reference evidence="2 3" key="1">
    <citation type="submission" date="2016-10" db="EMBL/GenBank/DDBJ databases">
        <title>The genome of Paramicrosporidium saccamoebae is the missing link in understanding Cryptomycota and Microsporidia evolution.</title>
        <authorList>
            <person name="Quandt C.A."/>
            <person name="Beaudet D."/>
            <person name="Corsaro D."/>
            <person name="Michel R."/>
            <person name="Corradi N."/>
            <person name="James T."/>
        </authorList>
    </citation>
    <scope>NUCLEOTIDE SEQUENCE [LARGE SCALE GENOMIC DNA]</scope>
    <source>
        <strain evidence="2 3">KSL3</strain>
    </source>
</reference>
<dbReference type="SUPFAM" id="SSF55608">
    <property type="entry name" value="Homing endonucleases"/>
    <property type="match status" value="2"/>
</dbReference>
<dbReference type="OrthoDB" id="5400101at2759"/>
<geneLocation type="mitochondrion" evidence="2"/>
<keyword evidence="2" id="KW-0540">Nuclease</keyword>
<dbReference type="GO" id="GO:0004519">
    <property type="term" value="F:endonuclease activity"/>
    <property type="evidence" value="ECO:0007669"/>
    <property type="project" value="UniProtKB-KW"/>
</dbReference>
<gene>
    <name evidence="2" type="ORF">PSACC_orf323</name>
</gene>
<evidence type="ECO:0000313" key="3">
    <source>
        <dbReference type="Proteomes" id="UP000240830"/>
    </source>
</evidence>
<proteinExistence type="predicted"/>
<organism evidence="2 3">
    <name type="scientific">Paramicrosporidium saccamoebae</name>
    <dbReference type="NCBI Taxonomy" id="1246581"/>
    <lineage>
        <taxon>Eukaryota</taxon>
        <taxon>Fungi</taxon>
        <taxon>Fungi incertae sedis</taxon>
        <taxon>Cryptomycota</taxon>
        <taxon>Cryptomycota incertae sedis</taxon>
        <taxon>Paramicrosporidium</taxon>
    </lineage>
</organism>
<evidence type="ECO:0000313" key="2">
    <source>
        <dbReference type="EMBL" id="PJF20188.1"/>
    </source>
</evidence>
<dbReference type="InterPro" id="IPR051289">
    <property type="entry name" value="LAGLIDADG_Endonuclease"/>
</dbReference>
<dbReference type="EMBL" id="MTSL01000001">
    <property type="protein sequence ID" value="PJF20188.1"/>
    <property type="molecule type" value="Genomic_DNA"/>
</dbReference>
<protein>
    <submittedName>
        <fullName evidence="2">LAGLIDADG endonuclease</fullName>
    </submittedName>
</protein>
<keyword evidence="2" id="KW-0255">Endonuclease</keyword>
<keyword evidence="3" id="KW-1185">Reference proteome</keyword>
<dbReference type="AlphaFoldDB" id="A0A2H9TR08"/>
<dbReference type="InterPro" id="IPR027434">
    <property type="entry name" value="Homing_endonucl"/>
</dbReference>
<dbReference type="STRING" id="1246581.A0A2H9TR08"/>